<dbReference type="InterPro" id="IPR036291">
    <property type="entry name" value="NAD(P)-bd_dom_sf"/>
</dbReference>
<protein>
    <submittedName>
        <fullName evidence="3">3alpha(Or 20beta)-hydroxysteroid dehydrogenase</fullName>
        <ecNumber evidence="3">1.1.1.53</ecNumber>
    </submittedName>
</protein>
<dbReference type="EC" id="1.1.1.53" evidence="3"/>
<gene>
    <name evidence="3" type="ORF">J2Z64_000305</name>
</gene>
<evidence type="ECO:0000313" key="4">
    <source>
        <dbReference type="Proteomes" id="UP001138793"/>
    </source>
</evidence>
<dbReference type="InterPro" id="IPR020904">
    <property type="entry name" value="Sc_DH/Rdtase_CS"/>
</dbReference>
<reference evidence="3" key="1">
    <citation type="submission" date="2021-03" db="EMBL/GenBank/DDBJ databases">
        <title>Genomic Encyclopedia of Type Strains, Phase IV (KMG-IV): sequencing the most valuable type-strain genomes for metagenomic binning, comparative biology and taxonomic classification.</title>
        <authorList>
            <person name="Goeker M."/>
        </authorList>
    </citation>
    <scope>NUCLEOTIDE SEQUENCE</scope>
    <source>
        <strain evidence="3">DSM 107338</strain>
    </source>
</reference>
<evidence type="ECO:0000313" key="3">
    <source>
        <dbReference type="EMBL" id="MBP2076094.1"/>
    </source>
</evidence>
<name>A0A9X0YRV7_9BACI</name>
<organism evidence="3 4">
    <name type="scientific">Oceanobacillus polygoni</name>
    <dbReference type="NCBI Taxonomy" id="1235259"/>
    <lineage>
        <taxon>Bacteria</taxon>
        <taxon>Bacillati</taxon>
        <taxon>Bacillota</taxon>
        <taxon>Bacilli</taxon>
        <taxon>Bacillales</taxon>
        <taxon>Bacillaceae</taxon>
        <taxon>Oceanobacillus</taxon>
    </lineage>
</organism>
<evidence type="ECO:0000256" key="2">
    <source>
        <dbReference type="ARBA" id="ARBA00023002"/>
    </source>
</evidence>
<keyword evidence="4" id="KW-1185">Reference proteome</keyword>
<dbReference type="RefSeq" id="WP_149475033.1">
    <property type="nucleotide sequence ID" value="NZ_JAGGMB010000001.1"/>
</dbReference>
<comment type="caution">
    <text evidence="3">The sequence shown here is derived from an EMBL/GenBank/DDBJ whole genome shotgun (WGS) entry which is preliminary data.</text>
</comment>
<dbReference type="PRINTS" id="PR00080">
    <property type="entry name" value="SDRFAMILY"/>
</dbReference>
<dbReference type="PRINTS" id="PR00081">
    <property type="entry name" value="GDHRDH"/>
</dbReference>
<dbReference type="GO" id="GO:0008206">
    <property type="term" value="P:bile acid metabolic process"/>
    <property type="evidence" value="ECO:0007669"/>
    <property type="project" value="UniProtKB-ARBA"/>
</dbReference>
<proteinExistence type="inferred from homology"/>
<sequence>MAGKLKGKVALITGASSGLGLADTIEFVKEEADTVIMVSNNSNKLNNAAEVVKRYGNSTILTYQLDVASESEWKRFNQQIIKKIDRLDVLVNNAGVNKRDTFQQCTLEDWNRIIAVNQTGVFLGMKYCLELLKKSDSPSIINLSSITGLTGYFAVAYTAAKWAVRGMTKSAAAEFGKWGIRVNSVHPGFINTPLNESIQNLIKVSNEMNPLERAGESFEIAKVVTFLASNESSYMTGSEVVIDGGLTSGGQFKPIAHQFNIY</sequence>
<keyword evidence="2 3" id="KW-0560">Oxidoreductase</keyword>
<dbReference type="SUPFAM" id="SSF51735">
    <property type="entry name" value="NAD(P)-binding Rossmann-fold domains"/>
    <property type="match status" value="1"/>
</dbReference>
<dbReference type="PROSITE" id="PS00061">
    <property type="entry name" value="ADH_SHORT"/>
    <property type="match status" value="1"/>
</dbReference>
<dbReference type="FunFam" id="3.40.50.720:FF:000084">
    <property type="entry name" value="Short-chain dehydrogenase reductase"/>
    <property type="match status" value="1"/>
</dbReference>
<comment type="similarity">
    <text evidence="1">Belongs to the short-chain dehydrogenases/reductases (SDR) family.</text>
</comment>
<accession>A0A9X0YRV7</accession>
<dbReference type="PANTHER" id="PTHR42760:SF133">
    <property type="entry name" value="3-OXOACYL-[ACYL-CARRIER-PROTEIN] REDUCTASE"/>
    <property type="match status" value="1"/>
</dbReference>
<evidence type="ECO:0000256" key="1">
    <source>
        <dbReference type="ARBA" id="ARBA00006484"/>
    </source>
</evidence>
<dbReference type="InterPro" id="IPR002347">
    <property type="entry name" value="SDR_fam"/>
</dbReference>
<dbReference type="PANTHER" id="PTHR42760">
    <property type="entry name" value="SHORT-CHAIN DEHYDROGENASES/REDUCTASES FAMILY MEMBER"/>
    <property type="match status" value="1"/>
</dbReference>
<dbReference type="EMBL" id="JAGGMB010000001">
    <property type="protein sequence ID" value="MBP2076094.1"/>
    <property type="molecule type" value="Genomic_DNA"/>
</dbReference>
<dbReference type="Proteomes" id="UP001138793">
    <property type="component" value="Unassembled WGS sequence"/>
</dbReference>
<dbReference type="OrthoDB" id="286404at2"/>
<dbReference type="AlphaFoldDB" id="A0A9X0YRV7"/>
<dbReference type="Pfam" id="PF13561">
    <property type="entry name" value="adh_short_C2"/>
    <property type="match status" value="1"/>
</dbReference>
<dbReference type="Gene3D" id="3.40.50.720">
    <property type="entry name" value="NAD(P)-binding Rossmann-like Domain"/>
    <property type="match status" value="1"/>
</dbReference>
<dbReference type="GO" id="GO:0047044">
    <property type="term" value="F:androstan-3-alpha,17-beta-diol dehydrogenase (NAD+) activity"/>
    <property type="evidence" value="ECO:0007669"/>
    <property type="project" value="UniProtKB-EC"/>
</dbReference>